<dbReference type="GO" id="GO:0008781">
    <property type="term" value="F:N-acylneuraminate cytidylyltransferase activity"/>
    <property type="evidence" value="ECO:0007669"/>
    <property type="project" value="TreeGrafter"/>
</dbReference>
<evidence type="ECO:0000313" key="7">
    <source>
        <dbReference type="EMBL" id="SVC40034.1"/>
    </source>
</evidence>
<comment type="subunit">
    <text evidence="3">Homotetramer.</text>
</comment>
<evidence type="ECO:0000256" key="1">
    <source>
        <dbReference type="ARBA" id="ARBA00001946"/>
    </source>
</evidence>
<dbReference type="SUPFAM" id="SSF56784">
    <property type="entry name" value="HAD-like"/>
    <property type="match status" value="1"/>
</dbReference>
<dbReference type="Pfam" id="PF08282">
    <property type="entry name" value="Hydrolase_3"/>
    <property type="match status" value="1"/>
</dbReference>
<dbReference type="InterPro" id="IPR023214">
    <property type="entry name" value="HAD_sf"/>
</dbReference>
<keyword evidence="6" id="KW-0460">Magnesium</keyword>
<protein>
    <submittedName>
        <fullName evidence="7">Uncharacterized protein</fullName>
    </submittedName>
</protein>
<evidence type="ECO:0000256" key="4">
    <source>
        <dbReference type="ARBA" id="ARBA00022723"/>
    </source>
</evidence>
<reference evidence="7" key="1">
    <citation type="submission" date="2018-05" db="EMBL/GenBank/DDBJ databases">
        <authorList>
            <person name="Lanie J.A."/>
            <person name="Ng W.-L."/>
            <person name="Kazmierczak K.M."/>
            <person name="Andrzejewski T.M."/>
            <person name="Davidsen T.M."/>
            <person name="Wayne K.J."/>
            <person name="Tettelin H."/>
            <person name="Glass J.I."/>
            <person name="Rusch D."/>
            <person name="Podicherti R."/>
            <person name="Tsui H.-C.T."/>
            <person name="Winkler M.E."/>
        </authorList>
    </citation>
    <scope>NUCLEOTIDE SEQUENCE</scope>
</reference>
<keyword evidence="5" id="KW-0378">Hydrolase</keyword>
<comment type="cofactor">
    <cofactor evidence="1">
        <name>Mg(2+)</name>
        <dbReference type="ChEBI" id="CHEBI:18420"/>
    </cofactor>
</comment>
<dbReference type="SFLD" id="SFLDG01136">
    <property type="entry name" value="C1.6:_Phosphoserine_Phosphatas"/>
    <property type="match status" value="1"/>
</dbReference>
<name>A0A382LTG3_9ZZZZ</name>
<dbReference type="InterPro" id="IPR050793">
    <property type="entry name" value="CMP-NeuNAc_synthase"/>
</dbReference>
<dbReference type="AlphaFoldDB" id="A0A382LTG3"/>
<sequence length="126" mass="13107">MVVSDVDGTLTDGRMSYTPSGEVSKSFCVRDGLGVTLLKTVGVLVALVSSDDSPIATARARRLGIDSCLIGVRDKVDAVERLCRAAAIELENVAFLGDDLQDYAVMQAVGLGVAVADAHPMIVAIA</sequence>
<accession>A0A382LTG3</accession>
<dbReference type="InterPro" id="IPR010023">
    <property type="entry name" value="KdsC_fam"/>
</dbReference>
<dbReference type="PANTHER" id="PTHR21485:SF3">
    <property type="entry name" value="N-ACYLNEURAMINATE CYTIDYLYLTRANSFERASE"/>
    <property type="match status" value="1"/>
</dbReference>
<dbReference type="GO" id="GO:0016788">
    <property type="term" value="F:hydrolase activity, acting on ester bonds"/>
    <property type="evidence" value="ECO:0007669"/>
    <property type="project" value="InterPro"/>
</dbReference>
<evidence type="ECO:0000256" key="3">
    <source>
        <dbReference type="ARBA" id="ARBA00011881"/>
    </source>
</evidence>
<evidence type="ECO:0000256" key="6">
    <source>
        <dbReference type="ARBA" id="ARBA00022842"/>
    </source>
</evidence>
<dbReference type="InterPro" id="IPR036412">
    <property type="entry name" value="HAD-like_sf"/>
</dbReference>
<dbReference type="NCBIfam" id="TIGR01670">
    <property type="entry name" value="KdsC-phosphatas"/>
    <property type="match status" value="1"/>
</dbReference>
<proteinExistence type="inferred from homology"/>
<dbReference type="SFLD" id="SFLDG01138">
    <property type="entry name" value="C1.6.2:_Deoxy-d-mannose-octulo"/>
    <property type="match status" value="1"/>
</dbReference>
<comment type="similarity">
    <text evidence="2">Belongs to the KdsC family.</text>
</comment>
<keyword evidence="4" id="KW-0479">Metal-binding</keyword>
<dbReference type="PANTHER" id="PTHR21485">
    <property type="entry name" value="HAD SUPERFAMILY MEMBERS CMAS AND KDSC"/>
    <property type="match status" value="1"/>
</dbReference>
<dbReference type="Gene3D" id="3.40.50.1000">
    <property type="entry name" value="HAD superfamily/HAD-like"/>
    <property type="match status" value="1"/>
</dbReference>
<gene>
    <name evidence="7" type="ORF">METZ01_LOCUS292888</name>
</gene>
<dbReference type="SFLD" id="SFLDS00003">
    <property type="entry name" value="Haloacid_Dehalogenase"/>
    <property type="match status" value="1"/>
</dbReference>
<evidence type="ECO:0000256" key="2">
    <source>
        <dbReference type="ARBA" id="ARBA00005893"/>
    </source>
</evidence>
<feature type="non-terminal residue" evidence="7">
    <location>
        <position position="126"/>
    </location>
</feature>
<evidence type="ECO:0000256" key="5">
    <source>
        <dbReference type="ARBA" id="ARBA00022801"/>
    </source>
</evidence>
<organism evidence="7">
    <name type="scientific">marine metagenome</name>
    <dbReference type="NCBI Taxonomy" id="408172"/>
    <lineage>
        <taxon>unclassified sequences</taxon>
        <taxon>metagenomes</taxon>
        <taxon>ecological metagenomes</taxon>
    </lineage>
</organism>
<dbReference type="GO" id="GO:0046872">
    <property type="term" value="F:metal ion binding"/>
    <property type="evidence" value="ECO:0007669"/>
    <property type="project" value="UniProtKB-KW"/>
</dbReference>
<dbReference type="EMBL" id="UINC01089172">
    <property type="protein sequence ID" value="SVC40034.1"/>
    <property type="molecule type" value="Genomic_DNA"/>
</dbReference>